<reference evidence="2" key="1">
    <citation type="submission" date="2022-01" db="EMBL/GenBank/DDBJ databases">
        <title>Collection of gut derived symbiotic bacterial strains cultured from healthy donors.</title>
        <authorList>
            <person name="Lin H."/>
            <person name="Kohout C."/>
            <person name="Waligurski E."/>
            <person name="Pamer E.G."/>
        </authorList>
    </citation>
    <scope>NUCLEOTIDE SEQUENCE</scope>
    <source>
        <strain evidence="2">DFI.1.149</strain>
    </source>
</reference>
<dbReference type="PANTHER" id="PTHR43196">
    <property type="entry name" value="SULFATE ADENYLYLTRANSFERASE SUBUNIT 2"/>
    <property type="match status" value="1"/>
</dbReference>
<organism evidence="2 3">
    <name type="scientific">Odoribacter splanchnicus</name>
    <dbReference type="NCBI Taxonomy" id="28118"/>
    <lineage>
        <taxon>Bacteria</taxon>
        <taxon>Pseudomonadati</taxon>
        <taxon>Bacteroidota</taxon>
        <taxon>Bacteroidia</taxon>
        <taxon>Bacteroidales</taxon>
        <taxon>Odoribacteraceae</taxon>
        <taxon>Odoribacter</taxon>
    </lineage>
</organism>
<evidence type="ECO:0000259" key="1">
    <source>
        <dbReference type="Pfam" id="PF01507"/>
    </source>
</evidence>
<dbReference type="InterPro" id="IPR050128">
    <property type="entry name" value="Sulfate_adenylyltrnsfr_sub2"/>
</dbReference>
<evidence type="ECO:0000313" key="3">
    <source>
        <dbReference type="Proteomes" id="UP001199750"/>
    </source>
</evidence>
<feature type="domain" description="Phosphoadenosine phosphosulphate reductase" evidence="1">
    <location>
        <begin position="3"/>
        <end position="200"/>
    </location>
</feature>
<protein>
    <submittedName>
        <fullName evidence="2">Phosphoadenosine phosphosulfate reductase family protein</fullName>
    </submittedName>
</protein>
<gene>
    <name evidence="2" type="ORF">L0P03_10185</name>
</gene>
<sequence length="290" mass="33479">MKILVSYSGGKDSQACLINAIKEYGADKVTAVFCDTGWEHPDTYTHIHRTTESLNVNLVTLKSKFDFVSLAVWKKRFPSPNARFCTSELKMKPMIDYILSLKESCIIIQGIRAGESNARAKMLPECMYFQTYFQPNKRGKKESYRAKEVREWCRRYDASVLRPIFTWTARQVIDCILSAGQKPNPLYYRGFTRVGCFPCIMCRKIEILRLMRDKPMVERLLHAEQILKQNNSRGSTFFRAGYIPAWACSDRKSPTIQDVFRYVSGKNATLDLFEPEEGYSCISMFHGLCE</sequence>
<evidence type="ECO:0000313" key="2">
    <source>
        <dbReference type="EMBL" id="MCG4960213.1"/>
    </source>
</evidence>
<accession>A0AAW5CBT8</accession>
<dbReference type="Proteomes" id="UP001199750">
    <property type="component" value="Unassembled WGS sequence"/>
</dbReference>
<dbReference type="GO" id="GO:0003824">
    <property type="term" value="F:catalytic activity"/>
    <property type="evidence" value="ECO:0007669"/>
    <property type="project" value="InterPro"/>
</dbReference>
<dbReference type="RefSeq" id="WP_217773865.1">
    <property type="nucleotide sequence ID" value="NZ_JAHONW010000013.1"/>
</dbReference>
<dbReference type="PANTHER" id="PTHR43196:SF2">
    <property type="entry name" value="PHOSPHOADENOSINE PHOSPHOSULFATE REDUCTASE"/>
    <property type="match status" value="1"/>
</dbReference>
<dbReference type="AlphaFoldDB" id="A0AAW5CBT8"/>
<proteinExistence type="predicted"/>
<name>A0AAW5CBT8_9BACT</name>
<comment type="caution">
    <text evidence="2">The sequence shown here is derived from an EMBL/GenBank/DDBJ whole genome shotgun (WGS) entry which is preliminary data.</text>
</comment>
<dbReference type="EMBL" id="JAKNDN010000018">
    <property type="protein sequence ID" value="MCG4960213.1"/>
    <property type="molecule type" value="Genomic_DNA"/>
</dbReference>
<dbReference type="Pfam" id="PF01507">
    <property type="entry name" value="PAPS_reduct"/>
    <property type="match status" value="1"/>
</dbReference>
<dbReference type="InterPro" id="IPR002500">
    <property type="entry name" value="PAPS_reduct_dom"/>
</dbReference>